<reference evidence="1 2" key="1">
    <citation type="submission" date="2020-12" db="EMBL/GenBank/DDBJ databases">
        <title>Metabolic potential, ecology and presence of endohyphal bacteria is reflected in genomic diversity of Mucoromycotina.</title>
        <authorList>
            <person name="Muszewska A."/>
            <person name="Okrasinska A."/>
            <person name="Steczkiewicz K."/>
            <person name="Drgas O."/>
            <person name="Orlowska M."/>
            <person name="Perlinska-Lenart U."/>
            <person name="Aleksandrzak-Piekarczyk T."/>
            <person name="Szatraj K."/>
            <person name="Zielenkiewicz U."/>
            <person name="Pilsyk S."/>
            <person name="Malc E."/>
            <person name="Mieczkowski P."/>
            <person name="Kruszewska J.S."/>
            <person name="Biernat P."/>
            <person name="Pawlowska J."/>
        </authorList>
    </citation>
    <scope>NUCLEOTIDE SEQUENCE [LARGE SCALE GENOMIC DNA]</scope>
    <source>
        <strain evidence="1 2">CBS 142.35</strain>
    </source>
</reference>
<evidence type="ECO:0000313" key="1">
    <source>
        <dbReference type="EMBL" id="KAG2218667.1"/>
    </source>
</evidence>
<evidence type="ECO:0000313" key="2">
    <source>
        <dbReference type="Proteomes" id="UP000646827"/>
    </source>
</evidence>
<dbReference type="OrthoDB" id="2401469at2759"/>
<sequence length="328" mass="38751">MTCRNKNSHVGKAIPVELLITLNEAIELIPSHYENELCQFIRHHHLYHYHDPYLPSTPVLETTTNLITNNTADARSTPPAINPANEQLSTRSDLIVQFFTKLRERGLRLMRFMFTDKDERQINAITNIFGEDAVQRWFQPTENREGRRCDYADHCEIIVSMMQRHYDIHMNRPVGGVIVLERPTIFMAVYRSHGWRRWARNSRITIPIGKTTMMIESQWRILKRDFLVNSIRPDVWIIWWSGLYHSEADSYYPSHVFIKNHWELDQFVREWHAKTGRGEPGFNSRRNRSENMNAEKLYSLSIENWTCGCPSYAKSRFMLCKHLIPCLS</sequence>
<dbReference type="Proteomes" id="UP000646827">
    <property type="component" value="Unassembled WGS sequence"/>
</dbReference>
<proteinExistence type="predicted"/>
<organism evidence="1 2">
    <name type="scientific">Circinella minor</name>
    <dbReference type="NCBI Taxonomy" id="1195481"/>
    <lineage>
        <taxon>Eukaryota</taxon>
        <taxon>Fungi</taxon>
        <taxon>Fungi incertae sedis</taxon>
        <taxon>Mucoromycota</taxon>
        <taxon>Mucoromycotina</taxon>
        <taxon>Mucoromycetes</taxon>
        <taxon>Mucorales</taxon>
        <taxon>Lichtheimiaceae</taxon>
        <taxon>Circinella</taxon>
    </lineage>
</organism>
<evidence type="ECO:0008006" key="3">
    <source>
        <dbReference type="Google" id="ProtNLM"/>
    </source>
</evidence>
<dbReference type="EMBL" id="JAEPRB010000217">
    <property type="protein sequence ID" value="KAG2218667.1"/>
    <property type="molecule type" value="Genomic_DNA"/>
</dbReference>
<name>A0A8H7RYT1_9FUNG</name>
<gene>
    <name evidence="1" type="ORF">INT45_007836</name>
</gene>
<protein>
    <recommendedName>
        <fullName evidence="3">SWIM-type domain-containing protein</fullName>
    </recommendedName>
</protein>
<accession>A0A8H7RYT1</accession>
<comment type="caution">
    <text evidence="1">The sequence shown here is derived from an EMBL/GenBank/DDBJ whole genome shotgun (WGS) entry which is preliminary data.</text>
</comment>
<dbReference type="AlphaFoldDB" id="A0A8H7RYT1"/>
<keyword evidence="2" id="KW-1185">Reference proteome</keyword>